<keyword evidence="4" id="KW-1185">Reference proteome</keyword>
<evidence type="ECO:0000313" key="4">
    <source>
        <dbReference type="Proteomes" id="UP000269721"/>
    </source>
</evidence>
<proteinExistence type="predicted"/>
<protein>
    <submittedName>
        <fullName evidence="3">XAP5, circadian clock regulator-domain-containing protein</fullName>
    </submittedName>
</protein>
<sequence>MEYKGASHEASRAATLEKARTKMLADFQQQKDQIAKDKTVSIGQDKFVGQNDWVDDELKRQTIGLVALEDFQKIRENLDKKRQEEIDKGVTALYVEWQTKQKRKKKKEKVKLSFGMDDEGNGDDDAATSLPKKVKKDPTVDTSFLPDKEREAVEQQERDSLKAEWLASQEKIKTEKILITYSYWDGSGHRKQVECKKGDTVGQFLENCRQQWHQLRGVNVDNMMYIKEDLIVPH</sequence>
<feature type="region of interest" description="Disordered" evidence="1">
    <location>
        <begin position="108"/>
        <end position="142"/>
    </location>
</feature>
<evidence type="ECO:0000313" key="3">
    <source>
        <dbReference type="EMBL" id="RKO89342.1"/>
    </source>
</evidence>
<evidence type="ECO:0000256" key="1">
    <source>
        <dbReference type="SAM" id="MobiDB-lite"/>
    </source>
</evidence>
<dbReference type="EMBL" id="KZ996148">
    <property type="protein sequence ID" value="RKO89342.1"/>
    <property type="molecule type" value="Genomic_DNA"/>
</dbReference>
<feature type="domain" description="FAM50A/XAP5 C-terminal" evidence="2">
    <location>
        <begin position="175"/>
        <end position="234"/>
    </location>
</feature>
<dbReference type="Pfam" id="PF04921">
    <property type="entry name" value="XAP5"/>
    <property type="match status" value="1"/>
</dbReference>
<dbReference type="GO" id="GO:0005634">
    <property type="term" value="C:nucleus"/>
    <property type="evidence" value="ECO:0007669"/>
    <property type="project" value="InterPro"/>
</dbReference>
<dbReference type="InterPro" id="IPR007005">
    <property type="entry name" value="XAP5"/>
</dbReference>
<dbReference type="GO" id="GO:0006325">
    <property type="term" value="P:chromatin organization"/>
    <property type="evidence" value="ECO:0007669"/>
    <property type="project" value="TreeGrafter"/>
</dbReference>
<accession>A0A4P9WAU2</accession>
<gene>
    <name evidence="3" type="ORF">BDK51DRAFT_24295</name>
</gene>
<dbReference type="AlphaFoldDB" id="A0A4P9WAU2"/>
<evidence type="ECO:0000259" key="2">
    <source>
        <dbReference type="Pfam" id="PF04921"/>
    </source>
</evidence>
<reference evidence="4" key="1">
    <citation type="journal article" date="2018" name="Nat. Microbiol.">
        <title>Leveraging single-cell genomics to expand the fungal tree of life.</title>
        <authorList>
            <person name="Ahrendt S.R."/>
            <person name="Quandt C.A."/>
            <person name="Ciobanu D."/>
            <person name="Clum A."/>
            <person name="Salamov A."/>
            <person name="Andreopoulos B."/>
            <person name="Cheng J.F."/>
            <person name="Woyke T."/>
            <person name="Pelin A."/>
            <person name="Henrissat B."/>
            <person name="Reynolds N.K."/>
            <person name="Benny G.L."/>
            <person name="Smith M.E."/>
            <person name="James T.Y."/>
            <person name="Grigoriev I.V."/>
        </authorList>
    </citation>
    <scope>NUCLEOTIDE SEQUENCE [LARGE SCALE GENOMIC DNA]</scope>
</reference>
<organism evidence="3 4">
    <name type="scientific">Blyttiomyces helicus</name>
    <dbReference type="NCBI Taxonomy" id="388810"/>
    <lineage>
        <taxon>Eukaryota</taxon>
        <taxon>Fungi</taxon>
        <taxon>Fungi incertae sedis</taxon>
        <taxon>Chytridiomycota</taxon>
        <taxon>Chytridiomycota incertae sedis</taxon>
        <taxon>Chytridiomycetes</taxon>
        <taxon>Chytridiomycetes incertae sedis</taxon>
        <taxon>Blyttiomyces</taxon>
    </lineage>
</organism>
<dbReference type="OrthoDB" id="1562195at2759"/>
<feature type="compositionally biased region" description="Acidic residues" evidence="1">
    <location>
        <begin position="116"/>
        <end position="126"/>
    </location>
</feature>
<name>A0A4P9WAU2_9FUNG</name>
<dbReference type="InterPro" id="IPR048337">
    <property type="entry name" value="FAM50A/XAP5_C"/>
</dbReference>
<dbReference type="PANTHER" id="PTHR12722:SF0">
    <property type="entry name" value="PROTEIN FAM50A"/>
    <property type="match status" value="1"/>
</dbReference>
<dbReference type="Proteomes" id="UP000269721">
    <property type="component" value="Unassembled WGS sequence"/>
</dbReference>
<feature type="non-terminal residue" evidence="3">
    <location>
        <position position="234"/>
    </location>
</feature>
<dbReference type="PANTHER" id="PTHR12722">
    <property type="entry name" value="XAP-5 PROTEIN-RELATED"/>
    <property type="match status" value="1"/>
</dbReference>